<sequence>MQSIFFVNAEGNLIIPSQDVLARALSKIKHLPALFPKNWPIELIEGSCDMPVLEGMSGEVSAPNNSSRVVVCRSHNLWKKFLRAESLAVNGVALKCWNRGYLNSKPKSSIVFITDGVTDPSGEGYELSSMDMKTNPIAFVEIGAMQ</sequence>
<dbReference type="EMBL" id="KY914485">
    <property type="protein sequence ID" value="ARK07940.1"/>
    <property type="molecule type" value="Genomic_DNA"/>
</dbReference>
<name>A0A1W6DY62_9CAUD</name>
<organism evidence="1 2">
    <name type="scientific">Aeromonas phage phiA8-29</name>
    <dbReference type="NCBI Taxonomy" id="1978922"/>
    <lineage>
        <taxon>Viruses</taxon>
        <taxon>Duplodnaviria</taxon>
        <taxon>Heunggongvirae</taxon>
        <taxon>Uroviricota</taxon>
        <taxon>Caudoviricetes</taxon>
        <taxon>Pantevenvirales</taxon>
        <taxon>Ackermannviridae</taxon>
        <taxon>Tedavirus</taxon>
        <taxon>Tedavirus A829</taxon>
    </lineage>
</organism>
<gene>
    <name evidence="1" type="ORF">phiA829_120</name>
</gene>
<evidence type="ECO:0000313" key="2">
    <source>
        <dbReference type="Proteomes" id="UP000221506"/>
    </source>
</evidence>
<protein>
    <submittedName>
        <fullName evidence="1">Uncharacterized protein</fullName>
    </submittedName>
</protein>
<proteinExistence type="predicted"/>
<reference evidence="1 2" key="1">
    <citation type="submission" date="2017-04" db="EMBL/GenBank/DDBJ databases">
        <title>Complete genome sequence and characterization of temperature-dependent bacteriophage phiA8-29 infecting Aeromonas.</title>
        <authorList>
            <person name="He Y."/>
            <person name="Yang H."/>
        </authorList>
    </citation>
    <scope>NUCLEOTIDE SEQUENCE [LARGE SCALE GENOMIC DNA]</scope>
</reference>
<evidence type="ECO:0000313" key="1">
    <source>
        <dbReference type="EMBL" id="ARK07940.1"/>
    </source>
</evidence>
<accession>A0A1W6DY62</accession>
<dbReference type="Proteomes" id="UP000221506">
    <property type="component" value="Segment"/>
</dbReference>
<keyword evidence="2" id="KW-1185">Reference proteome</keyword>